<name>A0ABY7UAF8_9CORY</name>
<dbReference type="Proteomes" id="UP001220577">
    <property type="component" value="Chromosome"/>
</dbReference>
<organism evidence="1 2">
    <name type="scientific">Corynebacterium ihumii</name>
    <dbReference type="NCBI Taxonomy" id="1232427"/>
    <lineage>
        <taxon>Bacteria</taxon>
        <taxon>Bacillati</taxon>
        <taxon>Actinomycetota</taxon>
        <taxon>Actinomycetes</taxon>
        <taxon>Mycobacteriales</taxon>
        <taxon>Corynebacteriaceae</taxon>
        <taxon>Corynebacterium</taxon>
    </lineage>
</organism>
<dbReference type="RefSeq" id="WP_034997022.1">
    <property type="nucleotide sequence ID" value="NZ_CP063190.1"/>
</dbReference>
<dbReference type="EMBL" id="CP063190">
    <property type="protein sequence ID" value="WCZ33664.1"/>
    <property type="molecule type" value="Genomic_DNA"/>
</dbReference>
<reference evidence="1 2" key="1">
    <citation type="submission" date="2020-10" db="EMBL/GenBank/DDBJ databases">
        <title>Complete genome sequence of Corynebacterium ihumii DSM 45751.</title>
        <authorList>
            <person name="Ruckert C."/>
            <person name="Albersmeier A."/>
            <person name="Busche T."/>
            <person name="Jaenicke S."/>
            <person name="Winkler A."/>
            <person name="Friethjonsson O.H."/>
            <person name="Hreggviethsson G.O."/>
            <person name="Lambert C."/>
            <person name="Badcock D."/>
            <person name="Bernaerts K."/>
            <person name="Anne J."/>
            <person name="Economou A."/>
            <person name="Kalinowski J."/>
        </authorList>
    </citation>
    <scope>NUCLEOTIDE SEQUENCE [LARGE SCALE GENOMIC DNA]</scope>
    <source>
        <strain evidence="1 2">DSM 45751</strain>
    </source>
</reference>
<accession>A0ABY7UAF8</accession>
<keyword evidence="2" id="KW-1185">Reference proteome</keyword>
<gene>
    <name evidence="1" type="ORF">CIHUM_01085</name>
</gene>
<proteinExistence type="predicted"/>
<evidence type="ECO:0000313" key="1">
    <source>
        <dbReference type="EMBL" id="WCZ33664.1"/>
    </source>
</evidence>
<protein>
    <recommendedName>
        <fullName evidence="3">Phage tail protein</fullName>
    </recommendedName>
</protein>
<sequence length="249" mass="26792">MLEVTLTTVKGQKYLLTGTESESAVLAPEAAWETLVGQATRSDQVVPSRAGALAGRTRWGVIEQDIQFYLHADTGEEMEQVYKDFRQGIKVWAPDRVQRPKAAVLELVTDHPAAPLYLDVWLARPLPGTPVDMRTRTDTTVAGTLFNRDGLFRTAPKTGTGSVRVENLGDEIIYPRLAGIGTGGTVTVPSGAKFAWPSTGKPVAVSLDPRDLRLPGAFPEGVPPGGSATYRVPTGVTVSYSTLYADPWA</sequence>
<evidence type="ECO:0000313" key="2">
    <source>
        <dbReference type="Proteomes" id="UP001220577"/>
    </source>
</evidence>
<evidence type="ECO:0008006" key="3">
    <source>
        <dbReference type="Google" id="ProtNLM"/>
    </source>
</evidence>